<reference evidence="1 2" key="1">
    <citation type="submission" date="2019-04" db="EMBL/GenBank/DDBJ databases">
        <authorList>
            <consortium name="Pathogen Informatics"/>
        </authorList>
    </citation>
    <scope>NUCLEOTIDE SEQUENCE [LARGE SCALE GENOMIC DNA]</scope>
    <source>
        <strain evidence="1 2">NCTC9185</strain>
    </source>
</reference>
<protein>
    <submittedName>
        <fullName evidence="1">Uncharacterized protein</fullName>
    </submittedName>
</protein>
<evidence type="ECO:0000313" key="1">
    <source>
        <dbReference type="EMBL" id="VTN09495.1"/>
    </source>
</evidence>
<name>A0A4U9D1G0_RAOTE</name>
<evidence type="ECO:0000313" key="2">
    <source>
        <dbReference type="Proteomes" id="UP000339249"/>
    </source>
</evidence>
<proteinExistence type="predicted"/>
<gene>
    <name evidence="1" type="ORF">NCTC9185_01381</name>
</gene>
<sequence>MMTGTGFCTLVWLNCSATVQVIWLVHLVLSIGRVNTRPGSAIGVMNDISSVIRMNT</sequence>
<dbReference type="AlphaFoldDB" id="A0A4U9D1G0"/>
<dbReference type="EMBL" id="CABDVU010000001">
    <property type="protein sequence ID" value="VTN09495.1"/>
    <property type="molecule type" value="Genomic_DNA"/>
</dbReference>
<organism evidence="1 2">
    <name type="scientific">Raoultella terrigena</name>
    <name type="common">Klebsiella terrigena</name>
    <dbReference type="NCBI Taxonomy" id="577"/>
    <lineage>
        <taxon>Bacteria</taxon>
        <taxon>Pseudomonadati</taxon>
        <taxon>Pseudomonadota</taxon>
        <taxon>Gammaproteobacteria</taxon>
        <taxon>Enterobacterales</taxon>
        <taxon>Enterobacteriaceae</taxon>
        <taxon>Klebsiella/Raoultella group</taxon>
        <taxon>Raoultella</taxon>
    </lineage>
</organism>
<dbReference type="Proteomes" id="UP000339249">
    <property type="component" value="Unassembled WGS sequence"/>
</dbReference>
<accession>A0A4U9D1G0</accession>